<comment type="caution">
    <text evidence="2">The sequence shown here is derived from an EMBL/GenBank/DDBJ whole genome shotgun (WGS) entry which is preliminary data.</text>
</comment>
<reference evidence="2" key="1">
    <citation type="journal article" date="2018" name="Nat. Plants">
        <title>Whole-genome landscape of Medicago truncatula symbiotic genes.</title>
        <authorList>
            <person name="Pecrix Y."/>
            <person name="Gamas P."/>
            <person name="Carrere S."/>
        </authorList>
    </citation>
    <scope>NUCLEOTIDE SEQUENCE</scope>
    <source>
        <tissue evidence="2">Leaves</tissue>
    </source>
</reference>
<gene>
    <name evidence="2" type="ORF">MtrunA17_Chr5g0437341</name>
</gene>
<accession>A0A396HUY3</accession>
<dbReference type="EMBL" id="PSQE01000005">
    <property type="protein sequence ID" value="RHN57156.1"/>
    <property type="molecule type" value="Genomic_DNA"/>
</dbReference>
<evidence type="ECO:0000256" key="1">
    <source>
        <dbReference type="SAM" id="Phobius"/>
    </source>
</evidence>
<dbReference type="Proteomes" id="UP000265566">
    <property type="component" value="Chromosome 5"/>
</dbReference>
<proteinExistence type="predicted"/>
<protein>
    <recommendedName>
        <fullName evidence="3">Transmembrane protein</fullName>
    </recommendedName>
</protein>
<keyword evidence="1" id="KW-0472">Membrane</keyword>
<evidence type="ECO:0000313" key="2">
    <source>
        <dbReference type="EMBL" id="RHN57156.1"/>
    </source>
</evidence>
<feature type="transmembrane region" description="Helical" evidence="1">
    <location>
        <begin position="41"/>
        <end position="60"/>
    </location>
</feature>
<dbReference type="AlphaFoldDB" id="A0A396HUY3"/>
<organism evidence="2">
    <name type="scientific">Medicago truncatula</name>
    <name type="common">Barrel medic</name>
    <name type="synonym">Medicago tribuloides</name>
    <dbReference type="NCBI Taxonomy" id="3880"/>
    <lineage>
        <taxon>Eukaryota</taxon>
        <taxon>Viridiplantae</taxon>
        <taxon>Streptophyta</taxon>
        <taxon>Embryophyta</taxon>
        <taxon>Tracheophyta</taxon>
        <taxon>Spermatophyta</taxon>
        <taxon>Magnoliopsida</taxon>
        <taxon>eudicotyledons</taxon>
        <taxon>Gunneridae</taxon>
        <taxon>Pentapetalae</taxon>
        <taxon>rosids</taxon>
        <taxon>fabids</taxon>
        <taxon>Fabales</taxon>
        <taxon>Fabaceae</taxon>
        <taxon>Papilionoideae</taxon>
        <taxon>50 kb inversion clade</taxon>
        <taxon>NPAAA clade</taxon>
        <taxon>Hologalegina</taxon>
        <taxon>IRL clade</taxon>
        <taxon>Trifolieae</taxon>
        <taxon>Medicago</taxon>
    </lineage>
</organism>
<dbReference type="Gramene" id="rna32659">
    <property type="protein sequence ID" value="RHN57156.1"/>
    <property type="gene ID" value="gene32659"/>
</dbReference>
<name>A0A396HUY3_MEDTR</name>
<sequence>MHRLNLCQCRRQEIVYYIIYSLICNIFKRLYIFVRFKNNRLCFCLVCMLVICWTCIVDILKLKLLTSKLWFT</sequence>
<keyword evidence="1" id="KW-1133">Transmembrane helix</keyword>
<feature type="transmembrane region" description="Helical" evidence="1">
    <location>
        <begin position="14"/>
        <end position="34"/>
    </location>
</feature>
<evidence type="ECO:0008006" key="3">
    <source>
        <dbReference type="Google" id="ProtNLM"/>
    </source>
</evidence>
<keyword evidence="1" id="KW-0812">Transmembrane</keyword>